<dbReference type="Pfam" id="PF01618">
    <property type="entry name" value="MotA_ExbB"/>
    <property type="match status" value="1"/>
</dbReference>
<feature type="transmembrane region" description="Helical" evidence="9">
    <location>
        <begin position="156"/>
        <end position="177"/>
    </location>
</feature>
<evidence type="ECO:0000259" key="10">
    <source>
        <dbReference type="Pfam" id="PF01618"/>
    </source>
</evidence>
<dbReference type="GO" id="GO:0017038">
    <property type="term" value="P:protein import"/>
    <property type="evidence" value="ECO:0007669"/>
    <property type="project" value="TreeGrafter"/>
</dbReference>
<keyword evidence="5 8" id="KW-0653">Protein transport</keyword>
<organism evidence="11 12">
    <name type="scientific">Candidatus Desantisbacteria bacterium CG1_02_38_46</name>
    <dbReference type="NCBI Taxonomy" id="1817893"/>
    <lineage>
        <taxon>Bacteria</taxon>
        <taxon>Candidatus Desantisiibacteriota</taxon>
    </lineage>
</organism>
<dbReference type="EMBL" id="MNUO01000010">
    <property type="protein sequence ID" value="OIN98568.1"/>
    <property type="molecule type" value="Genomic_DNA"/>
</dbReference>
<evidence type="ECO:0000256" key="8">
    <source>
        <dbReference type="RuleBase" id="RU004057"/>
    </source>
</evidence>
<proteinExistence type="inferred from homology"/>
<keyword evidence="6 9" id="KW-1133">Transmembrane helix</keyword>
<feature type="transmembrane region" description="Helical" evidence="9">
    <location>
        <begin position="106"/>
        <end position="123"/>
    </location>
</feature>
<comment type="caution">
    <text evidence="11">The sequence shown here is derived from an EMBL/GenBank/DDBJ whole genome shotgun (WGS) entry which is preliminary data.</text>
</comment>
<keyword evidence="4 9" id="KW-0812">Transmembrane</keyword>
<evidence type="ECO:0000256" key="4">
    <source>
        <dbReference type="ARBA" id="ARBA00022692"/>
    </source>
</evidence>
<evidence type="ECO:0000256" key="3">
    <source>
        <dbReference type="ARBA" id="ARBA00022475"/>
    </source>
</evidence>
<reference evidence="11 12" key="1">
    <citation type="journal article" date="2016" name="Environ. Microbiol.">
        <title>Genomic resolution of a cold subsurface aquifer community provides metabolic insights for novel microbes adapted to high CO concentrations.</title>
        <authorList>
            <person name="Probst A.J."/>
            <person name="Castelle C.J."/>
            <person name="Singh A."/>
            <person name="Brown C.T."/>
            <person name="Anantharaman K."/>
            <person name="Sharon I."/>
            <person name="Hug L.A."/>
            <person name="Burstein D."/>
            <person name="Emerson J.B."/>
            <person name="Thomas B.C."/>
            <person name="Banfield J.F."/>
        </authorList>
    </citation>
    <scope>NUCLEOTIDE SEQUENCE [LARGE SCALE GENOMIC DNA]</scope>
    <source>
        <strain evidence="11">CG1_02_38_46</strain>
    </source>
</reference>
<evidence type="ECO:0000256" key="7">
    <source>
        <dbReference type="ARBA" id="ARBA00023136"/>
    </source>
</evidence>
<protein>
    <recommendedName>
        <fullName evidence="10">MotA/TolQ/ExbB proton channel domain-containing protein</fullName>
    </recommendedName>
</protein>
<gene>
    <name evidence="11" type="ORF">AUJ66_00765</name>
</gene>
<dbReference type="InterPro" id="IPR050790">
    <property type="entry name" value="ExbB/TolQ_transport"/>
</dbReference>
<name>A0A1J4SGZ3_9BACT</name>
<dbReference type="InterPro" id="IPR002898">
    <property type="entry name" value="MotA_ExbB_proton_chnl"/>
</dbReference>
<sequence>MPKWFIEGGVVMYPLLLCSIASVAIILERFWTLGRIKKETNFFVKKVKKVVMQGEIDRALSICKESSIPISFIFKAGILKHNLSREEIEKAIEDEGGHQIPRLEKFLPGLAIISNIAPLIGFLGTVTGLYHAFKAIVAVGGITSTVVVAEGIAEALITTVIGLAIAIPTLVFHGYFVSFVNSLILNMEKESRELIEVIEEKK</sequence>
<keyword evidence="2 8" id="KW-0813">Transport</keyword>
<comment type="subcellular location">
    <subcellularLocation>
        <location evidence="1">Cell membrane</location>
        <topology evidence="1">Multi-pass membrane protein</topology>
    </subcellularLocation>
    <subcellularLocation>
        <location evidence="8">Membrane</location>
        <topology evidence="8">Multi-pass membrane protein</topology>
    </subcellularLocation>
</comment>
<dbReference type="AlphaFoldDB" id="A0A1J4SGZ3"/>
<accession>A0A1J4SGZ3</accession>
<dbReference type="GO" id="GO:0005886">
    <property type="term" value="C:plasma membrane"/>
    <property type="evidence" value="ECO:0007669"/>
    <property type="project" value="UniProtKB-SubCell"/>
</dbReference>
<dbReference type="Proteomes" id="UP000182278">
    <property type="component" value="Unassembled WGS sequence"/>
</dbReference>
<comment type="similarity">
    <text evidence="8">Belongs to the exbB/tolQ family.</text>
</comment>
<keyword evidence="7 9" id="KW-0472">Membrane</keyword>
<dbReference type="STRING" id="1817893.AUJ66_00765"/>
<feature type="transmembrane region" description="Helical" evidence="9">
    <location>
        <begin position="12"/>
        <end position="31"/>
    </location>
</feature>
<evidence type="ECO:0000256" key="9">
    <source>
        <dbReference type="SAM" id="Phobius"/>
    </source>
</evidence>
<dbReference type="PANTHER" id="PTHR30625">
    <property type="entry name" value="PROTEIN TOLQ"/>
    <property type="match status" value="1"/>
</dbReference>
<evidence type="ECO:0000256" key="1">
    <source>
        <dbReference type="ARBA" id="ARBA00004651"/>
    </source>
</evidence>
<keyword evidence="3" id="KW-1003">Cell membrane</keyword>
<feature type="domain" description="MotA/TolQ/ExbB proton channel" evidence="10">
    <location>
        <begin position="70"/>
        <end position="188"/>
    </location>
</feature>
<evidence type="ECO:0000256" key="2">
    <source>
        <dbReference type="ARBA" id="ARBA00022448"/>
    </source>
</evidence>
<evidence type="ECO:0000256" key="6">
    <source>
        <dbReference type="ARBA" id="ARBA00022989"/>
    </source>
</evidence>
<evidence type="ECO:0000256" key="5">
    <source>
        <dbReference type="ARBA" id="ARBA00022927"/>
    </source>
</evidence>
<dbReference type="PANTHER" id="PTHR30625:SF15">
    <property type="entry name" value="BIOPOLYMER TRANSPORT PROTEIN EXBB"/>
    <property type="match status" value="1"/>
</dbReference>
<evidence type="ECO:0000313" key="12">
    <source>
        <dbReference type="Proteomes" id="UP000182278"/>
    </source>
</evidence>
<evidence type="ECO:0000313" key="11">
    <source>
        <dbReference type="EMBL" id="OIN98568.1"/>
    </source>
</evidence>